<organism evidence="7 8">
    <name type="scientific">Anopheles albimanus</name>
    <name type="common">New world malaria mosquito</name>
    <dbReference type="NCBI Taxonomy" id="7167"/>
    <lineage>
        <taxon>Eukaryota</taxon>
        <taxon>Metazoa</taxon>
        <taxon>Ecdysozoa</taxon>
        <taxon>Arthropoda</taxon>
        <taxon>Hexapoda</taxon>
        <taxon>Insecta</taxon>
        <taxon>Pterygota</taxon>
        <taxon>Neoptera</taxon>
        <taxon>Endopterygota</taxon>
        <taxon>Diptera</taxon>
        <taxon>Nematocera</taxon>
        <taxon>Culicoidea</taxon>
        <taxon>Culicidae</taxon>
        <taxon>Anophelinae</taxon>
        <taxon>Anopheles</taxon>
    </lineage>
</organism>
<sequence>MATDTRRRVKLYALNADRQWDDRGTGHVTSSYVDRVNGVSLLVHAENDGSMLLESKIHPDTIYHKQQDTLIVWSEGDNFDLALSFQEKIGCDEIWEKICQVQGKDPSVEITQDVVEESEDERFEDMSDSAPPIELPPCEISRLEDISEVIASGLTSPMRKEKLATAIESDNYIKKLLNLFHICEDLENHEGLHYLYEIFKNVFLLNKNTLFEIMFAEDTIFDVVGCLEYDPSGNPPKSHRQYLKKLVKFREAIPIRNADLLAKIHQTYRVQYIQDIVLPTPSVFEDNMLNSLSSFIFFNKVEIVTIIQEDEKFLDDLFSLLTDPQTPKSKRRECILFLKEFCNFAQYLQPQGKETFYKTLISLGVLPALEITLAINEKKTKAASIDILTTIVEYSPSIVRDFTLQQYNNSDTEEDQTLINIAIEQLLSDSEPELGGAVQLMSVLRILLDPENMLNSANKSEKSDFLNFFYKNSIQTLIAPLMRHTQNNIPTNEDYHSVQLLGVVLELLSFCVEHHTYHIKNCIINKDLLRRILVLMNSMHTFLALGALRFLRKIVALKDEFYNRHIIKGNLFEPVVEAFFRNNARYNLLESAILDLFEFIKQEDIKSLYTYFVENFGRRFDNVQYVQTFKTLKTKYDQQQDRLKEKEKGSLDSVPSILRNSNRYRRDQRQMDEEEEIWFNEDEDYSESTGKAVAAELDTTIGKMYDKKGGIDNGSKYGAGGVSAQTHQLSLHSSVTATATSADEIGITNNGNDSDHVNETPVSSSALLQHEVQHQLNPSQLDSNSLSHAVAAVTAAVSNNGLHSSSSPAVDGVTNHCDSDSPLEIAQQNTVAQHTTTQHHHQHHLLSDGGANASLSPAEESALEDANSLVVSALGDGAELSVYQLQSSSSPSSQPAGPTVQTVSEELSSSIQCEKETPASASSSIPTTDAATTSNTASSHNESVTADTVSMVESLLGNEQLASSDRRQSITGALVEAAVSSDRHDVTSANVLDMDVSVPVRNNCVEDTADATSTAGNLGSRIDPGTEVANTMPAASFLVSPVLDSAPAVEEPEQSSEGSTMSPSSAAASSPAASIGVSAMSPSSGLSKGLVDYEGDSEDEEDDDDNGCPAQKKPRIA</sequence>
<dbReference type="InterPro" id="IPR006887">
    <property type="entry name" value="P4R3-like_central_dom"/>
</dbReference>
<dbReference type="SUPFAM" id="SSF48371">
    <property type="entry name" value="ARM repeat"/>
    <property type="match status" value="1"/>
</dbReference>
<dbReference type="Proteomes" id="UP000069272">
    <property type="component" value="Chromosome 2R"/>
</dbReference>
<dbReference type="Gene3D" id="2.30.29.30">
    <property type="entry name" value="Pleckstrin-homology domain (PH domain)/Phosphotyrosine-binding domain (PTB)"/>
    <property type="match status" value="1"/>
</dbReference>
<dbReference type="RefSeq" id="XP_035775570.1">
    <property type="nucleotide sequence ID" value="XM_035919677.1"/>
</dbReference>
<dbReference type="GO" id="GO:0005654">
    <property type="term" value="C:nucleoplasm"/>
    <property type="evidence" value="ECO:0007669"/>
    <property type="project" value="TreeGrafter"/>
</dbReference>
<dbReference type="InterPro" id="IPR011993">
    <property type="entry name" value="PH-like_dom_sf"/>
</dbReference>
<keyword evidence="8" id="KW-1185">Reference proteome</keyword>
<comment type="subcellular location">
    <subcellularLocation>
        <location evidence="1">Nucleus</location>
    </subcellularLocation>
</comment>
<accession>A0A1Y9G9H7</accession>
<dbReference type="InterPro" id="IPR055236">
    <property type="entry name" value="EVH1_PP4R3"/>
</dbReference>
<feature type="compositionally biased region" description="Low complexity" evidence="4">
    <location>
        <begin position="1062"/>
        <end position="1074"/>
    </location>
</feature>
<evidence type="ECO:0000256" key="4">
    <source>
        <dbReference type="SAM" id="MobiDB-lite"/>
    </source>
</evidence>
<dbReference type="Pfam" id="PF04802">
    <property type="entry name" value="PP4R3"/>
    <property type="match status" value="1"/>
</dbReference>
<reference evidence="7 8" key="1">
    <citation type="journal article" date="2017" name="G3 (Bethesda)">
        <title>The Physical Genome Mapping of Anopheles albimanus Corrected Scaffold Misassemblies and Identified Interarm Rearrangements in Genus Anopheles.</title>
        <authorList>
            <person name="Artemov G.N."/>
            <person name="Peery A.N."/>
            <person name="Jiang X."/>
            <person name="Tu Z."/>
            <person name="Stegniy V.N."/>
            <person name="Sharakhova M.V."/>
            <person name="Sharakhov I.V."/>
        </authorList>
    </citation>
    <scope>NUCLEOTIDE SEQUENCE [LARGE SCALE GENOMIC DNA]</scope>
    <source>
        <strain evidence="7 8">ALBI9_A</strain>
    </source>
</reference>
<dbReference type="FunFam" id="2.30.29.30:FF:000051">
    <property type="entry name" value="Serine/threonine-protein phosphatase 4 regulatory subunit 3B"/>
    <property type="match status" value="1"/>
</dbReference>
<keyword evidence="3" id="KW-0539">Nucleus</keyword>
<dbReference type="GO" id="GO:0072542">
    <property type="term" value="F:protein phosphatase activator activity"/>
    <property type="evidence" value="ECO:0007669"/>
    <property type="project" value="TreeGrafter"/>
</dbReference>
<evidence type="ECO:0000259" key="5">
    <source>
        <dbReference type="Pfam" id="PF04802"/>
    </source>
</evidence>
<feature type="region of interest" description="Disordered" evidence="4">
    <location>
        <begin position="1046"/>
        <end position="1117"/>
    </location>
</feature>
<reference evidence="7" key="2">
    <citation type="submission" date="2022-08" db="UniProtKB">
        <authorList>
            <consortium name="EnsemblMetazoa"/>
        </authorList>
    </citation>
    <scope>IDENTIFICATION</scope>
    <source>
        <strain evidence="7">STECLA/ALBI9_A</strain>
    </source>
</reference>
<dbReference type="InterPro" id="IPR051137">
    <property type="entry name" value="PP4R3-like"/>
</dbReference>
<dbReference type="PANTHER" id="PTHR23318:SF0">
    <property type="entry name" value="SERINE_THREONINE-PROTEIN PHOSPHATASE 4 REGULATORY SUBUNIT 3"/>
    <property type="match status" value="1"/>
</dbReference>
<feature type="compositionally biased region" description="Low complexity" evidence="4">
    <location>
        <begin position="886"/>
        <end position="895"/>
    </location>
</feature>
<evidence type="ECO:0000256" key="2">
    <source>
        <dbReference type="ARBA" id="ARBA00008809"/>
    </source>
</evidence>
<evidence type="ECO:0000313" key="8">
    <source>
        <dbReference type="Proteomes" id="UP000069272"/>
    </source>
</evidence>
<dbReference type="VEuPathDB" id="VectorBase:AALB20_027512"/>
<dbReference type="STRING" id="7167.A0A1Y9G9H7"/>
<feature type="compositionally biased region" description="Polar residues" evidence="4">
    <location>
        <begin position="899"/>
        <end position="912"/>
    </location>
</feature>
<dbReference type="EnsemblMetazoa" id="AALB015925-RB">
    <property type="protein sequence ID" value="AALB015925-PB"/>
    <property type="gene ID" value="AALB015925"/>
</dbReference>
<dbReference type="SUPFAM" id="SSF50729">
    <property type="entry name" value="PH domain-like"/>
    <property type="match status" value="1"/>
</dbReference>
<evidence type="ECO:0000313" key="7">
    <source>
        <dbReference type="EnsemblMetazoa" id="AALB015925-PA"/>
    </source>
</evidence>
<name>A0A1Y9G9H7_ANOAL</name>
<dbReference type="PANTHER" id="PTHR23318">
    <property type="entry name" value="ATP SYNTHASE GAMMA-RELATED"/>
    <property type="match status" value="1"/>
</dbReference>
<protein>
    <submittedName>
        <fullName evidence="7">SMK-1 domain-containing protein</fullName>
    </submittedName>
</protein>
<evidence type="ECO:0000256" key="1">
    <source>
        <dbReference type="ARBA" id="ARBA00004123"/>
    </source>
</evidence>
<dbReference type="GO" id="GO:0030289">
    <property type="term" value="C:protein phosphatase 4 complex"/>
    <property type="evidence" value="ECO:0007669"/>
    <property type="project" value="TreeGrafter"/>
</dbReference>
<proteinExistence type="inferred from homology"/>
<evidence type="ECO:0000256" key="3">
    <source>
        <dbReference type="ARBA" id="ARBA00023242"/>
    </source>
</evidence>
<feature type="compositionally biased region" description="Acidic residues" evidence="4">
    <location>
        <begin position="1093"/>
        <end position="1106"/>
    </location>
</feature>
<dbReference type="AlphaFoldDB" id="A0A1Y9G9H7"/>
<evidence type="ECO:0000259" key="6">
    <source>
        <dbReference type="Pfam" id="PF22972"/>
    </source>
</evidence>
<feature type="region of interest" description="Disordered" evidence="4">
    <location>
        <begin position="884"/>
        <end position="944"/>
    </location>
</feature>
<dbReference type="RefSeq" id="XP_035775569.1">
    <property type="nucleotide sequence ID" value="XM_035919676.1"/>
</dbReference>
<feature type="domain" description="Serine/threonine-protein phosphatase 4 regulatory subunit 3-like central" evidence="5">
    <location>
        <begin position="146"/>
        <end position="638"/>
    </location>
</feature>
<dbReference type="InterPro" id="IPR016024">
    <property type="entry name" value="ARM-type_fold"/>
</dbReference>
<dbReference type="KEGG" id="aali:118457815"/>
<dbReference type="GO" id="GO:0006974">
    <property type="term" value="P:DNA damage response"/>
    <property type="evidence" value="ECO:0007669"/>
    <property type="project" value="TreeGrafter"/>
</dbReference>
<dbReference type="EnsemblMetazoa" id="AALB015925-RA">
    <property type="protein sequence ID" value="AALB015925-PA"/>
    <property type="gene ID" value="AALB015925"/>
</dbReference>
<dbReference type="GeneID" id="118457815"/>
<dbReference type="VEuPathDB" id="VectorBase:AALB015925"/>
<dbReference type="Pfam" id="PF22972">
    <property type="entry name" value="EVH1_PP4R3"/>
    <property type="match status" value="1"/>
</dbReference>
<feature type="compositionally biased region" description="Low complexity" evidence="4">
    <location>
        <begin position="918"/>
        <end position="939"/>
    </location>
</feature>
<feature type="domain" description="PP4R3 EVH1-like" evidence="6">
    <location>
        <begin position="6"/>
        <end position="102"/>
    </location>
</feature>
<dbReference type="CTD" id="41675"/>
<dbReference type="OrthoDB" id="27483at2759"/>
<comment type="similarity">
    <text evidence="2">Belongs to the SMEK family.</text>
</comment>
<feature type="region of interest" description="Disordered" evidence="4">
    <location>
        <begin position="831"/>
        <end position="860"/>
    </location>
</feature>